<comment type="catalytic activity">
    <reaction evidence="3">
        <text>uridine + phosphate = alpha-D-ribose 1-phosphate + uracil</text>
        <dbReference type="Rhea" id="RHEA:24388"/>
        <dbReference type="ChEBI" id="CHEBI:16704"/>
        <dbReference type="ChEBI" id="CHEBI:17568"/>
        <dbReference type="ChEBI" id="CHEBI:43474"/>
        <dbReference type="ChEBI" id="CHEBI:57720"/>
        <dbReference type="EC" id="2.4.2.3"/>
    </reaction>
</comment>
<evidence type="ECO:0000256" key="3">
    <source>
        <dbReference type="ARBA" id="ARBA00048447"/>
    </source>
</evidence>
<accession>A0A117KVM6</accession>
<comment type="caution">
    <text evidence="5">The sequence shown here is derived from an EMBL/GenBank/DDBJ whole genome shotgun (WGS) entry which is preliminary data.</text>
</comment>
<organism evidence="5 6">
    <name type="scientific">Caldanaerobacter subterraneus</name>
    <dbReference type="NCBI Taxonomy" id="911092"/>
    <lineage>
        <taxon>Bacteria</taxon>
        <taxon>Bacillati</taxon>
        <taxon>Bacillota</taxon>
        <taxon>Clostridia</taxon>
        <taxon>Thermoanaerobacterales</taxon>
        <taxon>Thermoanaerobacteraceae</taxon>
        <taxon>Caldanaerobacter</taxon>
    </lineage>
</organism>
<dbReference type="PANTHER" id="PTHR43691">
    <property type="entry name" value="URIDINE PHOSPHORYLASE"/>
    <property type="match status" value="1"/>
</dbReference>
<dbReference type="InterPro" id="IPR000845">
    <property type="entry name" value="Nucleoside_phosphorylase_d"/>
</dbReference>
<dbReference type="InterPro" id="IPR035994">
    <property type="entry name" value="Nucleoside_phosphorylase_sf"/>
</dbReference>
<dbReference type="AlphaFoldDB" id="A0A117KVM6"/>
<dbReference type="Gene3D" id="3.40.50.1580">
    <property type="entry name" value="Nucleoside phosphorylase domain"/>
    <property type="match status" value="1"/>
</dbReference>
<dbReference type="CDD" id="cd17767">
    <property type="entry name" value="UP_EcUdp-like"/>
    <property type="match status" value="1"/>
</dbReference>
<protein>
    <recommendedName>
        <fullName evidence="2">Uridine phosphorylase</fullName>
        <ecNumber evidence="1">2.4.2.3</ecNumber>
    </recommendedName>
</protein>
<dbReference type="Proteomes" id="UP000264445">
    <property type="component" value="Unassembled WGS sequence"/>
</dbReference>
<evidence type="ECO:0000313" key="5">
    <source>
        <dbReference type="EMBL" id="HBT48516.1"/>
    </source>
</evidence>
<sequence>MRDKQEAKIPDFKQGEIPTFIKVEPEKVSRYVILAVKDPLAFEEDAASLIAKYCNQWDKIGDSGMYITYNGVYKDIPITVCFTGTGAPDTELAFMEFALYTKADTFIRVGTSGSYQPEVNIGDVVITYAAVRDEGASKEYVKENFPAIANYEVVTALLKAAETLNVPYHFGITRSCDTMFCGLGRPGYKGYIQEEHKGIVQYWHNAGVLNVEREASIILTLSTLFGLRGGAVCSVVDSYLTGDIEIGAGIEKAVKVALEGIYYLAQIDDQKAHSEKKYWVPSI</sequence>
<dbReference type="Pfam" id="PF01048">
    <property type="entry name" value="PNP_UDP_1"/>
    <property type="match status" value="1"/>
</dbReference>
<dbReference type="SUPFAM" id="SSF53167">
    <property type="entry name" value="Purine and uridine phosphorylases"/>
    <property type="match status" value="1"/>
</dbReference>
<name>A0A117KVM6_9THEO</name>
<dbReference type="EC" id="2.4.2.3" evidence="1"/>
<gene>
    <name evidence="5" type="ORF">DEA61_01370</name>
</gene>
<proteinExistence type="predicted"/>
<dbReference type="GO" id="GO:0004850">
    <property type="term" value="F:uridine phosphorylase activity"/>
    <property type="evidence" value="ECO:0007669"/>
    <property type="project" value="UniProtKB-EC"/>
</dbReference>
<dbReference type="GO" id="GO:0005829">
    <property type="term" value="C:cytosol"/>
    <property type="evidence" value="ECO:0007669"/>
    <property type="project" value="TreeGrafter"/>
</dbReference>
<dbReference type="GO" id="GO:0009116">
    <property type="term" value="P:nucleoside metabolic process"/>
    <property type="evidence" value="ECO:0007669"/>
    <property type="project" value="InterPro"/>
</dbReference>
<evidence type="ECO:0000256" key="2">
    <source>
        <dbReference type="ARBA" id="ARBA00021980"/>
    </source>
</evidence>
<evidence type="ECO:0000313" key="6">
    <source>
        <dbReference type="Proteomes" id="UP000264445"/>
    </source>
</evidence>
<dbReference type="RefSeq" id="WP_278428594.1">
    <property type="nucleotide sequence ID" value="NZ_DOLB01000030.1"/>
</dbReference>
<reference evidence="5 6" key="1">
    <citation type="journal article" date="2018" name="Nat. Biotechnol.">
        <title>A standardized bacterial taxonomy based on genome phylogeny substantially revises the tree of life.</title>
        <authorList>
            <person name="Parks D.H."/>
            <person name="Chuvochina M."/>
            <person name="Waite D.W."/>
            <person name="Rinke C."/>
            <person name="Skarshewski A."/>
            <person name="Chaumeil P.A."/>
            <person name="Hugenholtz P."/>
        </authorList>
    </citation>
    <scope>NUCLEOTIDE SEQUENCE [LARGE SCALE GENOMIC DNA]</scope>
    <source>
        <strain evidence="5">UBA12544</strain>
    </source>
</reference>
<dbReference type="EMBL" id="DOLB01000030">
    <property type="protein sequence ID" value="HBT48516.1"/>
    <property type="molecule type" value="Genomic_DNA"/>
</dbReference>
<dbReference type="PANTHER" id="PTHR43691:SF11">
    <property type="entry name" value="FI09636P-RELATED"/>
    <property type="match status" value="1"/>
</dbReference>
<feature type="domain" description="Nucleoside phosphorylase" evidence="4">
    <location>
        <begin position="64"/>
        <end position="242"/>
    </location>
</feature>
<evidence type="ECO:0000256" key="1">
    <source>
        <dbReference type="ARBA" id="ARBA00011888"/>
    </source>
</evidence>
<evidence type="ECO:0000259" key="4">
    <source>
        <dbReference type="Pfam" id="PF01048"/>
    </source>
</evidence>